<organism evidence="12 13">
    <name type="scientific">Cryptolaemus montrouzieri</name>
    <dbReference type="NCBI Taxonomy" id="559131"/>
    <lineage>
        <taxon>Eukaryota</taxon>
        <taxon>Metazoa</taxon>
        <taxon>Ecdysozoa</taxon>
        <taxon>Arthropoda</taxon>
        <taxon>Hexapoda</taxon>
        <taxon>Insecta</taxon>
        <taxon>Pterygota</taxon>
        <taxon>Neoptera</taxon>
        <taxon>Endopterygota</taxon>
        <taxon>Coleoptera</taxon>
        <taxon>Polyphaga</taxon>
        <taxon>Cucujiformia</taxon>
        <taxon>Coccinelloidea</taxon>
        <taxon>Coccinellidae</taxon>
        <taxon>Scymninae</taxon>
        <taxon>Scymnini</taxon>
        <taxon>Cryptolaemus</taxon>
    </lineage>
</organism>
<protein>
    <recommendedName>
        <fullName evidence="7">Centrosomal protein CCDC61</fullName>
    </recommendedName>
    <alternativeName>
        <fullName evidence="8">Coiled-coil domain-containing protein 61</fullName>
    </alternativeName>
    <alternativeName>
        <fullName evidence="9">VFL3 homolog</fullName>
    </alternativeName>
</protein>
<proteinExistence type="inferred from homology"/>
<evidence type="ECO:0000256" key="4">
    <source>
        <dbReference type="ARBA" id="ARBA00023212"/>
    </source>
</evidence>
<evidence type="ECO:0000256" key="6">
    <source>
        <dbReference type="ARBA" id="ARBA00038217"/>
    </source>
</evidence>
<gene>
    <name evidence="12" type="ORF">HHI36_001806</name>
</gene>
<dbReference type="EMBL" id="JABFTP020000185">
    <property type="protein sequence ID" value="KAL3287331.1"/>
    <property type="molecule type" value="Genomic_DNA"/>
</dbReference>
<keyword evidence="5" id="KW-0966">Cell projection</keyword>
<comment type="subcellular location">
    <subcellularLocation>
        <location evidence="1">Cytoplasm</location>
        <location evidence="1">Cytoskeleton</location>
        <location evidence="1">Cilium basal body</location>
    </subcellularLocation>
</comment>
<evidence type="ECO:0000256" key="9">
    <source>
        <dbReference type="ARBA" id="ARBA00042326"/>
    </source>
</evidence>
<feature type="coiled-coil region" evidence="10">
    <location>
        <begin position="151"/>
        <end position="178"/>
    </location>
</feature>
<reference evidence="12 13" key="1">
    <citation type="journal article" date="2021" name="BMC Biol.">
        <title>Horizontally acquired antibacterial genes associated with adaptive radiation of ladybird beetles.</title>
        <authorList>
            <person name="Li H.S."/>
            <person name="Tang X.F."/>
            <person name="Huang Y.H."/>
            <person name="Xu Z.Y."/>
            <person name="Chen M.L."/>
            <person name="Du X.Y."/>
            <person name="Qiu B.Y."/>
            <person name="Chen P.T."/>
            <person name="Zhang W."/>
            <person name="Slipinski A."/>
            <person name="Escalona H.E."/>
            <person name="Waterhouse R.M."/>
            <person name="Zwick A."/>
            <person name="Pang H."/>
        </authorList>
    </citation>
    <scope>NUCLEOTIDE SEQUENCE [LARGE SCALE GENOMIC DNA]</scope>
    <source>
        <strain evidence="12">SYSU2018</strain>
    </source>
</reference>
<feature type="compositionally biased region" description="Polar residues" evidence="11">
    <location>
        <begin position="342"/>
        <end position="353"/>
    </location>
</feature>
<evidence type="ECO:0000256" key="8">
    <source>
        <dbReference type="ARBA" id="ARBA00041518"/>
    </source>
</evidence>
<feature type="region of interest" description="Disordered" evidence="11">
    <location>
        <begin position="249"/>
        <end position="365"/>
    </location>
</feature>
<comment type="caution">
    <text evidence="12">The sequence shown here is derived from an EMBL/GenBank/DDBJ whole genome shotgun (WGS) entry which is preliminary data.</text>
</comment>
<evidence type="ECO:0000313" key="13">
    <source>
        <dbReference type="Proteomes" id="UP001516400"/>
    </source>
</evidence>
<feature type="compositionally biased region" description="Basic and acidic residues" evidence="11">
    <location>
        <begin position="354"/>
        <end position="365"/>
    </location>
</feature>
<dbReference type="PANTHER" id="PTHR22691">
    <property type="entry name" value="YEAST SPT2-RELATED"/>
    <property type="match status" value="1"/>
</dbReference>
<keyword evidence="3 10" id="KW-0175">Coiled coil</keyword>
<comment type="similarity">
    <text evidence="6">Belongs to the CCDC61 family.</text>
</comment>
<dbReference type="PANTHER" id="PTHR22691:SF1">
    <property type="entry name" value="CENTROSOMAL PROTEIN CCDC61"/>
    <property type="match status" value="1"/>
</dbReference>
<evidence type="ECO:0000256" key="2">
    <source>
        <dbReference type="ARBA" id="ARBA00022490"/>
    </source>
</evidence>
<evidence type="ECO:0000256" key="7">
    <source>
        <dbReference type="ARBA" id="ARBA00040683"/>
    </source>
</evidence>
<feature type="compositionally biased region" description="Basic and acidic residues" evidence="11">
    <location>
        <begin position="287"/>
        <end position="327"/>
    </location>
</feature>
<keyword evidence="2" id="KW-0963">Cytoplasm</keyword>
<evidence type="ECO:0000256" key="5">
    <source>
        <dbReference type="ARBA" id="ARBA00023273"/>
    </source>
</evidence>
<accession>A0ABD2P9G8</accession>
<dbReference type="Proteomes" id="UP001516400">
    <property type="component" value="Unassembled WGS sequence"/>
</dbReference>
<dbReference type="AlphaFoldDB" id="A0ABD2P9G8"/>
<dbReference type="InterPro" id="IPR049733">
    <property type="entry name" value="CCDC61_N"/>
</dbReference>
<evidence type="ECO:0000313" key="12">
    <source>
        <dbReference type="EMBL" id="KAL3287331.1"/>
    </source>
</evidence>
<keyword evidence="4" id="KW-0206">Cytoskeleton</keyword>
<dbReference type="CDD" id="cd22284">
    <property type="entry name" value="HD_CCDC61_N"/>
    <property type="match status" value="1"/>
</dbReference>
<feature type="region of interest" description="Disordered" evidence="11">
    <location>
        <begin position="438"/>
        <end position="463"/>
    </location>
</feature>
<evidence type="ECO:0000256" key="1">
    <source>
        <dbReference type="ARBA" id="ARBA00004120"/>
    </source>
</evidence>
<evidence type="ECO:0000256" key="10">
    <source>
        <dbReference type="SAM" id="Coils"/>
    </source>
</evidence>
<feature type="coiled-coil region" evidence="10">
    <location>
        <begin position="205"/>
        <end position="232"/>
    </location>
</feature>
<evidence type="ECO:0000256" key="3">
    <source>
        <dbReference type="ARBA" id="ARBA00023054"/>
    </source>
</evidence>
<keyword evidence="13" id="KW-1185">Reference proteome</keyword>
<name>A0ABD2P9G8_9CUCU</name>
<sequence length="463" mass="54654">MNVLEKNLEILITDKYSGEEWQCSYDAMYIENLTHKTGNFKQFDIFVTMIKSGLLRTSECVSLDLLTFEDLELLRSRKFTKACAPNNKNRRYLIVIYCVEFDRIHYPLPLEYCGPPDPVVLQSTIKRLEAELERVKKCNFSKRNQNDFKQSHMLQKRVDELTNENLELKEEIKSLTKLIQTQPRSTVLCLEEAMNKLEKSVLNERNSHHDLVEKLRRDKKDLTRELGKVKKSENILKKKLARLQCSSRFCKGDENSPSSKKSDTSINSLYRRRNTPEYQKANASLEIKQKTKPEKSKQDMDLDTHREHKEMRFRRREEMSLSSRKSDSSVNSAHERKKTQKYQETNGRKSSNIKPEKSKSDMDWHMNLKHKQTRYSRRDAWLKTQINSRRSSNSSSKYQDESRLEDFQSVCGNNASLISKTHTPVICLDKYYSRSSSVESKCSQKNNRKRRKYQNRMILISRN</sequence>
<evidence type="ECO:0000256" key="11">
    <source>
        <dbReference type="SAM" id="MobiDB-lite"/>
    </source>
</evidence>
<feature type="compositionally biased region" description="Polar residues" evidence="11">
    <location>
        <begin position="255"/>
        <end position="268"/>
    </location>
</feature>